<evidence type="ECO:0000313" key="1">
    <source>
        <dbReference type="EMBL" id="HDY58728.1"/>
    </source>
</evidence>
<sequence>MILLVNIIGIITNFIVSPRIEKYKKEAGELITSLKAAYRKPQIKGSLIEGNGYDYYKNAIDGIKDLLDHDKILLSVYLKENKIDSISGIKRIIKQYEKVLENLDQGVKRAFCTIPIEYARGFDAELPPISSLIKISELNLARAKLMDSEEDQVNALQTNLLFAFDIGSAQMLLSKMASYDIIDRTNQIINQLIQAKKIGIDGLNEIASLESIVSKNLPGIKEAIDVEWMNLIIAQPEQIFWFSYGGSYTAPSILRLMLGRLLLWRFFFSERLLLIDAIKKIKDFQNLQKGMEEKSWHEVSVSLNKIEKESKKSENNIIQTTLPLYSKIFLRRFNTKTRIKLTALIANIEIYRLKHRKLPEKLIEAVSEQNLVLDPFNNQEFRYVKTAEFYQVYSVGENLADDSGTVGDIGMKIKL</sequence>
<name>A0A7V1EHP0_UNCW3</name>
<gene>
    <name evidence="1" type="ORF">ENP86_04155</name>
</gene>
<proteinExistence type="predicted"/>
<dbReference type="AlphaFoldDB" id="A0A7V1EHP0"/>
<organism evidence="1">
    <name type="scientific">candidate division WOR-3 bacterium</name>
    <dbReference type="NCBI Taxonomy" id="2052148"/>
    <lineage>
        <taxon>Bacteria</taxon>
        <taxon>Bacteria division WOR-3</taxon>
    </lineage>
</organism>
<comment type="caution">
    <text evidence="1">The sequence shown here is derived from an EMBL/GenBank/DDBJ whole genome shotgun (WGS) entry which is preliminary data.</text>
</comment>
<dbReference type="EMBL" id="DSKY01000012">
    <property type="protein sequence ID" value="HDY58728.1"/>
    <property type="molecule type" value="Genomic_DNA"/>
</dbReference>
<reference evidence="1" key="1">
    <citation type="journal article" date="2020" name="mSystems">
        <title>Genome- and Community-Level Interaction Insights into Carbon Utilization and Element Cycling Functions of Hydrothermarchaeota in Hydrothermal Sediment.</title>
        <authorList>
            <person name="Zhou Z."/>
            <person name="Liu Y."/>
            <person name="Xu W."/>
            <person name="Pan J."/>
            <person name="Luo Z.H."/>
            <person name="Li M."/>
        </authorList>
    </citation>
    <scope>NUCLEOTIDE SEQUENCE [LARGE SCALE GENOMIC DNA]</scope>
    <source>
        <strain evidence="1">SpSt-258</strain>
    </source>
</reference>
<protein>
    <submittedName>
        <fullName evidence="1">Uncharacterized protein</fullName>
    </submittedName>
</protein>
<accession>A0A7V1EHP0</accession>